<evidence type="ECO:0000256" key="1">
    <source>
        <dbReference type="PROSITE-ProRule" id="PRU00235"/>
    </source>
</evidence>
<evidence type="ECO:0000313" key="4">
    <source>
        <dbReference type="Proteomes" id="UP001190700"/>
    </source>
</evidence>
<dbReference type="SUPFAM" id="SSF50985">
    <property type="entry name" value="RCC1/BLIP-II"/>
    <property type="match status" value="1"/>
</dbReference>
<dbReference type="InterPro" id="IPR000408">
    <property type="entry name" value="Reg_chr_condens"/>
</dbReference>
<dbReference type="InterPro" id="IPR009091">
    <property type="entry name" value="RCC1/BLIP-II"/>
</dbReference>
<evidence type="ECO:0000313" key="3">
    <source>
        <dbReference type="EMBL" id="KAK3238443.1"/>
    </source>
</evidence>
<dbReference type="PROSITE" id="PS50012">
    <property type="entry name" value="RCC1_3"/>
    <property type="match status" value="1"/>
</dbReference>
<accession>A0AAE0BM26</accession>
<dbReference type="Gene3D" id="2.130.10.30">
    <property type="entry name" value="Regulator of chromosome condensation 1/beta-lactamase-inhibitor protein II"/>
    <property type="match status" value="1"/>
</dbReference>
<feature type="repeat" description="RCC1" evidence="1">
    <location>
        <begin position="89"/>
        <end position="140"/>
    </location>
</feature>
<comment type="caution">
    <text evidence="3">The sequence shown here is derived from an EMBL/GenBank/DDBJ whole genome shotgun (WGS) entry which is preliminary data.</text>
</comment>
<proteinExistence type="predicted"/>
<protein>
    <submittedName>
        <fullName evidence="3">Uncharacterized protein</fullName>
    </submittedName>
</protein>
<feature type="region of interest" description="Disordered" evidence="2">
    <location>
        <begin position="60"/>
        <end position="79"/>
    </location>
</feature>
<dbReference type="EMBL" id="LGRX02034212">
    <property type="protein sequence ID" value="KAK3238443.1"/>
    <property type="molecule type" value="Genomic_DNA"/>
</dbReference>
<dbReference type="Pfam" id="PF00415">
    <property type="entry name" value="RCC1"/>
    <property type="match status" value="1"/>
</dbReference>
<evidence type="ECO:0000256" key="2">
    <source>
        <dbReference type="SAM" id="MobiDB-lite"/>
    </source>
</evidence>
<dbReference type="Proteomes" id="UP001190700">
    <property type="component" value="Unassembled WGS sequence"/>
</dbReference>
<gene>
    <name evidence="3" type="ORF">CYMTET_51539</name>
</gene>
<reference evidence="3 4" key="1">
    <citation type="journal article" date="2015" name="Genome Biol. Evol.">
        <title>Comparative Genomics of a Bacterivorous Green Alga Reveals Evolutionary Causalities and Consequences of Phago-Mixotrophic Mode of Nutrition.</title>
        <authorList>
            <person name="Burns J.A."/>
            <person name="Paasch A."/>
            <person name="Narechania A."/>
            <person name="Kim E."/>
        </authorList>
    </citation>
    <scope>NUCLEOTIDE SEQUENCE [LARGE SCALE GENOMIC DNA]</scope>
    <source>
        <strain evidence="3 4">PLY_AMNH</strain>
    </source>
</reference>
<organism evidence="3 4">
    <name type="scientific">Cymbomonas tetramitiformis</name>
    <dbReference type="NCBI Taxonomy" id="36881"/>
    <lineage>
        <taxon>Eukaryota</taxon>
        <taxon>Viridiplantae</taxon>
        <taxon>Chlorophyta</taxon>
        <taxon>Pyramimonadophyceae</taxon>
        <taxon>Pyramimonadales</taxon>
        <taxon>Pyramimonadaceae</taxon>
        <taxon>Cymbomonas</taxon>
    </lineage>
</organism>
<sequence length="162" mass="16431">MDPEALRHARECPEILDTTHAGHVAGAIACTAGYIAGATFHAYNEIQYLDLGCTRPATLNPTTSSPTQSPATFSPTTSVPTGVTVPSSFQAYACGSNSHGAFGTGTQSLSPNPAATAIVPNLAVSQVAAGDDHALFLTTGETPASCAARPSTSAPHSARHLV</sequence>
<dbReference type="AlphaFoldDB" id="A0AAE0BM26"/>
<keyword evidence="4" id="KW-1185">Reference proteome</keyword>
<name>A0AAE0BM26_9CHLO</name>
<dbReference type="PROSITE" id="PS51257">
    <property type="entry name" value="PROKAR_LIPOPROTEIN"/>
    <property type="match status" value="1"/>
</dbReference>
<feature type="compositionally biased region" description="Low complexity" evidence="2">
    <location>
        <begin position="61"/>
        <end position="79"/>
    </location>
</feature>